<sequence>MDWRQWLEVKQFEFLLHWFMQRQRELKLAELDEPLAYDGFSMYDQLCQQMLKEAEIAYLERFSEPVVPIALTNILHLAELELAGRPPRRPTQTVH</sequence>
<proteinExistence type="predicted"/>
<dbReference type="Proteomes" id="UP000199371">
    <property type="component" value="Unassembled WGS sequence"/>
</dbReference>
<organism evidence="1 2">
    <name type="scientific">Rheinheimera pacifica</name>
    <dbReference type="NCBI Taxonomy" id="173990"/>
    <lineage>
        <taxon>Bacteria</taxon>
        <taxon>Pseudomonadati</taxon>
        <taxon>Pseudomonadota</taxon>
        <taxon>Gammaproteobacteria</taxon>
        <taxon>Chromatiales</taxon>
        <taxon>Chromatiaceae</taxon>
        <taxon>Rheinheimera</taxon>
    </lineage>
</organism>
<gene>
    <name evidence="1" type="ORF">SAMN05660691_03730</name>
</gene>
<accession>A0A1H6NK93</accession>
<name>A0A1H6NK93_9GAMM</name>
<evidence type="ECO:0000313" key="2">
    <source>
        <dbReference type="Proteomes" id="UP000199371"/>
    </source>
</evidence>
<reference evidence="2" key="1">
    <citation type="submission" date="2016-10" db="EMBL/GenBank/DDBJ databases">
        <authorList>
            <person name="Varghese N."/>
            <person name="Submissions S."/>
        </authorList>
    </citation>
    <scope>NUCLEOTIDE SEQUENCE [LARGE SCALE GENOMIC DNA]</scope>
    <source>
        <strain evidence="2">DSM 17616</strain>
    </source>
</reference>
<dbReference type="EMBL" id="FNXF01000020">
    <property type="protein sequence ID" value="SEI10793.1"/>
    <property type="molecule type" value="Genomic_DNA"/>
</dbReference>
<protein>
    <submittedName>
        <fullName evidence="1">Uncharacterized protein</fullName>
    </submittedName>
</protein>
<dbReference type="RefSeq" id="WP_092796597.1">
    <property type="nucleotide sequence ID" value="NZ_FNXF01000020.1"/>
</dbReference>
<evidence type="ECO:0000313" key="1">
    <source>
        <dbReference type="EMBL" id="SEI10793.1"/>
    </source>
</evidence>
<dbReference type="OrthoDB" id="5770212at2"/>
<dbReference type="AlphaFoldDB" id="A0A1H6NK93"/>
<keyword evidence="2" id="KW-1185">Reference proteome</keyword>